<organism evidence="16 17">
    <name type="scientific">Agromyces fucosus</name>
    <dbReference type="NCBI Taxonomy" id="41985"/>
    <lineage>
        <taxon>Bacteria</taxon>
        <taxon>Bacillati</taxon>
        <taxon>Actinomycetota</taxon>
        <taxon>Actinomycetes</taxon>
        <taxon>Micrococcales</taxon>
        <taxon>Microbacteriaceae</taxon>
        <taxon>Agromyces</taxon>
    </lineage>
</organism>
<keyword evidence="17" id="KW-1185">Reference proteome</keyword>
<dbReference type="OrthoDB" id="3189055at2"/>
<dbReference type="EMBL" id="SDPO01000001">
    <property type="protein sequence ID" value="RXZ51096.1"/>
    <property type="molecule type" value="Genomic_DNA"/>
</dbReference>
<feature type="domain" description="Nitrite/sulphite reductase 4Fe-4S" evidence="14">
    <location>
        <begin position="430"/>
        <end position="576"/>
    </location>
</feature>
<evidence type="ECO:0000256" key="13">
    <source>
        <dbReference type="SAM" id="MobiDB-lite"/>
    </source>
</evidence>
<dbReference type="PANTHER" id="PTHR32439:SF0">
    <property type="entry name" value="FERREDOXIN--NITRITE REDUCTASE, CHLOROPLASTIC"/>
    <property type="match status" value="1"/>
</dbReference>
<dbReference type="InterPro" id="IPR051329">
    <property type="entry name" value="NIR_SIR_4Fe-4S"/>
</dbReference>
<comment type="caution">
    <text evidence="16">The sequence shown here is derived from an EMBL/GenBank/DDBJ whole genome shotgun (WGS) entry which is preliminary data.</text>
</comment>
<dbReference type="SUPFAM" id="SSF55124">
    <property type="entry name" value="Nitrite/Sulfite reductase N-terminal domain-like"/>
    <property type="match status" value="2"/>
</dbReference>
<feature type="domain" description="Nitrite/Sulfite reductase ferredoxin-like" evidence="15">
    <location>
        <begin position="353"/>
        <end position="418"/>
    </location>
</feature>
<evidence type="ECO:0000313" key="16">
    <source>
        <dbReference type="EMBL" id="RXZ51096.1"/>
    </source>
</evidence>
<dbReference type="GO" id="GO:0050311">
    <property type="term" value="F:sulfite reductase (ferredoxin) activity"/>
    <property type="evidence" value="ECO:0007669"/>
    <property type="project" value="UniProtKB-EC"/>
</dbReference>
<feature type="region of interest" description="Disordered" evidence="13">
    <location>
        <begin position="1"/>
        <end position="44"/>
    </location>
</feature>
<evidence type="ECO:0000256" key="7">
    <source>
        <dbReference type="ARBA" id="ARBA00022723"/>
    </source>
</evidence>
<dbReference type="EC" id="1.8.7.1" evidence="4"/>
<keyword evidence="6" id="KW-0349">Heme</keyword>
<dbReference type="Gene3D" id="3.90.480.20">
    <property type="match status" value="1"/>
</dbReference>
<evidence type="ECO:0000256" key="9">
    <source>
        <dbReference type="ARBA" id="ARBA00023002"/>
    </source>
</evidence>
<evidence type="ECO:0000256" key="2">
    <source>
        <dbReference type="ARBA" id="ARBA00003247"/>
    </source>
</evidence>
<keyword evidence="9" id="KW-0560">Oxidoreductase</keyword>
<name>A0A4Q2JV90_9MICO</name>
<evidence type="ECO:0000256" key="3">
    <source>
        <dbReference type="ARBA" id="ARBA00010429"/>
    </source>
</evidence>
<reference evidence="16 17" key="1">
    <citation type="submission" date="2019-01" db="EMBL/GenBank/DDBJ databases">
        <authorList>
            <person name="Li J."/>
        </authorList>
    </citation>
    <scope>NUCLEOTIDE SEQUENCE [LARGE SCALE GENOMIC DNA]</scope>
    <source>
        <strain evidence="16 17">CCUG 35506</strain>
    </source>
</reference>
<proteinExistence type="inferred from homology"/>
<evidence type="ECO:0000256" key="5">
    <source>
        <dbReference type="ARBA" id="ARBA00022485"/>
    </source>
</evidence>
<dbReference type="PANTHER" id="PTHR32439">
    <property type="entry name" value="FERREDOXIN--NITRITE REDUCTASE, CHLOROPLASTIC"/>
    <property type="match status" value="1"/>
</dbReference>
<evidence type="ECO:0000256" key="12">
    <source>
        <dbReference type="ARBA" id="ARBA00049518"/>
    </source>
</evidence>
<dbReference type="InterPro" id="IPR005117">
    <property type="entry name" value="NiRdtase/SiRdtase_haem-b_fer"/>
</dbReference>
<sequence length="577" mass="63351">MTQETIEAPNRPAARSGERPPRPASRPHGQWKVDGTAPLNGNEEWKQVDNGLSVRDRIEKIYSKGGFASIDPTDLHGRFRVWGLYTQRKPGIDGGRTATLEPHELEDEFFMLRVRIDGGQLTTEQLRVIADISIDFGRGTADLTDRQNIQLHWIRVEDVPEIWRRLEAVGLGTTEACGDVPRVVLGSPVAGIAADELIDPTAQIDEITSRFIGDETLANLPRKFKTAITGHPSQDVVHEINDVAFVAVEHPELGIGYDLWVGGGLSTSPRLAERLGVFVAPELVADAWHGVAQIFRDYGYRRLRNKARLKFLLADWGTEKFRQVLETEYLEAPLPDGPAAPKPLAHGDHVGVHRQKDGRFYIGATPIVGRVSGPTLAKLAELIEAHGSSRLRTTPHQKLVILDIPEDRVESLITGLDELGLSARPSLIRRGTIACTGIEFCKLAIVETKAFATAAVLDLERTLDGFDLPHPISLHVNGCPNSCARIQTADIGLKGQLIMNDAGEQVPGYQVHLGGGLATADREDAGLGRTVRGLKVEADGIAVYVERVVKRFLDERDAAADETFAEWAHRADEEVLR</sequence>
<dbReference type="SUPFAM" id="SSF56014">
    <property type="entry name" value="Nitrite and sulphite reductase 4Fe-4S domain-like"/>
    <property type="match status" value="2"/>
</dbReference>
<accession>A0A4Q2JV90</accession>
<feature type="domain" description="Nitrite/sulphite reductase 4Fe-4S" evidence="14">
    <location>
        <begin position="178"/>
        <end position="331"/>
    </location>
</feature>
<evidence type="ECO:0000256" key="11">
    <source>
        <dbReference type="ARBA" id="ARBA00023014"/>
    </source>
</evidence>
<keyword evidence="7" id="KW-0479">Metal-binding</keyword>
<dbReference type="InterPro" id="IPR006067">
    <property type="entry name" value="NO2/SO3_Rdtase_4Fe4S_dom"/>
</dbReference>
<dbReference type="Gene3D" id="3.30.413.10">
    <property type="entry name" value="Sulfite Reductase Hemoprotein, domain 1"/>
    <property type="match status" value="2"/>
</dbReference>
<evidence type="ECO:0000256" key="6">
    <source>
        <dbReference type="ARBA" id="ARBA00022617"/>
    </source>
</evidence>
<dbReference type="InterPro" id="IPR045854">
    <property type="entry name" value="NO2/SO3_Rdtase_4Fe4S_sf"/>
</dbReference>
<dbReference type="InterPro" id="IPR036136">
    <property type="entry name" value="Nit/Sulf_reduc_fer-like_dom_sf"/>
</dbReference>
<keyword evidence="11" id="KW-0411">Iron-sulfur</keyword>
<comment type="similarity">
    <text evidence="3">Belongs to the nitrite and sulfite reductase 4Fe-4S domain family.</text>
</comment>
<comment type="cofactor">
    <cofactor evidence="1">
        <name>[4Fe-4S] cluster</name>
        <dbReference type="ChEBI" id="CHEBI:49883"/>
    </cofactor>
</comment>
<dbReference type="Pfam" id="PF03460">
    <property type="entry name" value="NIR_SIR_ferr"/>
    <property type="match status" value="2"/>
</dbReference>
<keyword evidence="5" id="KW-0004">4Fe-4S</keyword>
<dbReference type="GO" id="GO:0051539">
    <property type="term" value="F:4 iron, 4 sulfur cluster binding"/>
    <property type="evidence" value="ECO:0007669"/>
    <property type="project" value="UniProtKB-KW"/>
</dbReference>
<protein>
    <recommendedName>
        <fullName evidence="4">assimilatory sulfite reductase (ferredoxin)</fullName>
        <ecNumber evidence="4">1.8.7.1</ecNumber>
    </recommendedName>
</protein>
<dbReference type="FunFam" id="3.30.413.10:FF:000009">
    <property type="entry name" value="Sulfite reductase [ferredoxin]"/>
    <property type="match status" value="1"/>
</dbReference>
<evidence type="ECO:0000256" key="4">
    <source>
        <dbReference type="ARBA" id="ARBA00012353"/>
    </source>
</evidence>
<evidence type="ECO:0000256" key="10">
    <source>
        <dbReference type="ARBA" id="ARBA00023004"/>
    </source>
</evidence>
<evidence type="ECO:0000256" key="8">
    <source>
        <dbReference type="ARBA" id="ARBA00022784"/>
    </source>
</evidence>
<gene>
    <name evidence="16" type="ORF">ESP57_04750</name>
</gene>
<evidence type="ECO:0000259" key="15">
    <source>
        <dbReference type="Pfam" id="PF03460"/>
    </source>
</evidence>
<comment type="catalytic activity">
    <reaction evidence="12">
        <text>hydrogen sulfide + 6 oxidized [2Fe-2S]-[ferredoxin] + 3 H2O = sulfite + 6 reduced [2Fe-2S]-[ferredoxin] + 7 H(+)</text>
        <dbReference type="Rhea" id="RHEA:23132"/>
        <dbReference type="Rhea" id="RHEA-COMP:10000"/>
        <dbReference type="Rhea" id="RHEA-COMP:10001"/>
        <dbReference type="ChEBI" id="CHEBI:15377"/>
        <dbReference type="ChEBI" id="CHEBI:15378"/>
        <dbReference type="ChEBI" id="CHEBI:17359"/>
        <dbReference type="ChEBI" id="CHEBI:29919"/>
        <dbReference type="ChEBI" id="CHEBI:33737"/>
        <dbReference type="ChEBI" id="CHEBI:33738"/>
        <dbReference type="EC" id="1.8.7.1"/>
    </reaction>
</comment>
<dbReference type="InterPro" id="IPR006066">
    <property type="entry name" value="NO2/SO3_Rdtase_FeS/sirohaem_BS"/>
</dbReference>
<keyword evidence="8" id="KW-0883">Thioether bond</keyword>
<dbReference type="Proteomes" id="UP000292935">
    <property type="component" value="Unassembled WGS sequence"/>
</dbReference>
<dbReference type="PROSITE" id="PS00365">
    <property type="entry name" value="NIR_SIR"/>
    <property type="match status" value="1"/>
</dbReference>
<feature type="domain" description="Nitrite/Sulfite reductase ferredoxin-like" evidence="15">
    <location>
        <begin position="105"/>
        <end position="169"/>
    </location>
</feature>
<dbReference type="AlphaFoldDB" id="A0A4Q2JV90"/>
<dbReference type="GO" id="GO:0020037">
    <property type="term" value="F:heme binding"/>
    <property type="evidence" value="ECO:0007669"/>
    <property type="project" value="InterPro"/>
</dbReference>
<dbReference type="GO" id="GO:0046872">
    <property type="term" value="F:metal ion binding"/>
    <property type="evidence" value="ECO:0007669"/>
    <property type="project" value="UniProtKB-KW"/>
</dbReference>
<keyword evidence="10" id="KW-0408">Iron</keyword>
<dbReference type="Pfam" id="PF01077">
    <property type="entry name" value="NIR_SIR"/>
    <property type="match status" value="2"/>
</dbReference>
<dbReference type="RefSeq" id="WP_129230702.1">
    <property type="nucleotide sequence ID" value="NZ_SDPO01000001.1"/>
</dbReference>
<evidence type="ECO:0000259" key="14">
    <source>
        <dbReference type="Pfam" id="PF01077"/>
    </source>
</evidence>
<dbReference type="PRINTS" id="PR00397">
    <property type="entry name" value="SIROHAEM"/>
</dbReference>
<evidence type="ECO:0000313" key="17">
    <source>
        <dbReference type="Proteomes" id="UP000292935"/>
    </source>
</evidence>
<comment type="function">
    <text evidence="2">Catalyzes the reduction of sulfite to sulfide, a step in the biosynthesis of sulfur-containing amino acids and cofactors.</text>
</comment>
<evidence type="ECO:0000256" key="1">
    <source>
        <dbReference type="ARBA" id="ARBA00001966"/>
    </source>
</evidence>